<dbReference type="AlphaFoldDB" id="A0A498STS8"/>
<protein>
    <submittedName>
        <fullName evidence="1">Uncharacterized protein</fullName>
    </submittedName>
</protein>
<evidence type="ECO:0000313" key="1">
    <source>
        <dbReference type="EMBL" id="VBB35252.1"/>
    </source>
</evidence>
<dbReference type="OrthoDB" id="5860759at2759"/>
<dbReference type="STRING" id="6277.A0A498STS8"/>
<dbReference type="Proteomes" id="UP000276991">
    <property type="component" value="Unassembled WGS sequence"/>
</dbReference>
<accession>A0A498STS8</accession>
<organism evidence="1 2">
    <name type="scientific">Acanthocheilonema viteae</name>
    <name type="common">Filarial nematode worm</name>
    <name type="synonym">Dipetalonema viteae</name>
    <dbReference type="NCBI Taxonomy" id="6277"/>
    <lineage>
        <taxon>Eukaryota</taxon>
        <taxon>Metazoa</taxon>
        <taxon>Ecdysozoa</taxon>
        <taxon>Nematoda</taxon>
        <taxon>Chromadorea</taxon>
        <taxon>Rhabditida</taxon>
        <taxon>Spirurina</taxon>
        <taxon>Spiruromorpha</taxon>
        <taxon>Filarioidea</taxon>
        <taxon>Onchocercidae</taxon>
        <taxon>Acanthocheilonema</taxon>
    </lineage>
</organism>
<evidence type="ECO:0000313" key="2">
    <source>
        <dbReference type="Proteomes" id="UP000276991"/>
    </source>
</evidence>
<keyword evidence="2" id="KW-1185">Reference proteome</keyword>
<reference evidence="1 2" key="1">
    <citation type="submission" date="2018-08" db="EMBL/GenBank/DDBJ databases">
        <authorList>
            <person name="Laetsch R D."/>
            <person name="Stevens L."/>
            <person name="Kumar S."/>
            <person name="Blaxter L. M."/>
        </authorList>
    </citation>
    <scope>NUCLEOTIDE SEQUENCE [LARGE SCALE GENOMIC DNA]</scope>
</reference>
<name>A0A498STS8_ACAVI</name>
<sequence length="81" mass="8778">MISIGYDNGISRSGTQLALQLMIKFIIIIKPTNACFGGGAQCCPPAAMMQCAPTMPPCSSSSREWLKMMKLNALIKLQLEI</sequence>
<gene>
    <name evidence="1" type="ORF">NAV_LOCUS10043</name>
</gene>
<dbReference type="EMBL" id="UPTC01005250">
    <property type="protein sequence ID" value="VBB35252.1"/>
    <property type="molecule type" value="Genomic_DNA"/>
</dbReference>
<proteinExistence type="predicted"/>